<name>A0A369JGB8_HYPMA</name>
<protein>
    <submittedName>
        <fullName evidence="1">Uncharacterized protein</fullName>
    </submittedName>
</protein>
<dbReference type="InParanoid" id="A0A369JGB8"/>
<sequence>MAASAPLNTFLAWRRQPHSGCRLWLGATFVAEAELGNDWYLDFPTWCCFPHTTLFPAAQVSTSHINVFLIFRTLQLCPLGSALNILPSNNLYSTQLVAIVSSHAIILGSALAGPVDATSDTHLSNTAEANKTRVHFGLELYRVPDISYTMDIGWHAVTSRWVIQLGHKSRSTLSLPISTPLSSSTHSLSIPTPTTLSFPWSLRMPNGLNDFFHPGAPKDTHFAHSTSHIPLDGSALSNLNRCQ</sequence>
<proteinExistence type="predicted"/>
<organism evidence="1 2">
    <name type="scientific">Hypsizygus marmoreus</name>
    <name type="common">White beech mushroom</name>
    <name type="synonym">Agaricus marmoreus</name>
    <dbReference type="NCBI Taxonomy" id="39966"/>
    <lineage>
        <taxon>Eukaryota</taxon>
        <taxon>Fungi</taxon>
        <taxon>Dikarya</taxon>
        <taxon>Basidiomycota</taxon>
        <taxon>Agaricomycotina</taxon>
        <taxon>Agaricomycetes</taxon>
        <taxon>Agaricomycetidae</taxon>
        <taxon>Agaricales</taxon>
        <taxon>Tricholomatineae</taxon>
        <taxon>Lyophyllaceae</taxon>
        <taxon>Hypsizygus</taxon>
    </lineage>
</organism>
<dbReference type="Proteomes" id="UP000076154">
    <property type="component" value="Unassembled WGS sequence"/>
</dbReference>
<dbReference type="EMBL" id="LUEZ02000088">
    <property type="protein sequence ID" value="RDB18753.1"/>
    <property type="molecule type" value="Genomic_DNA"/>
</dbReference>
<evidence type="ECO:0000313" key="1">
    <source>
        <dbReference type="EMBL" id="RDB18753.1"/>
    </source>
</evidence>
<gene>
    <name evidence="1" type="ORF">Hypma_014618</name>
</gene>
<accession>A0A369JGB8</accession>
<dbReference type="AlphaFoldDB" id="A0A369JGB8"/>
<reference evidence="1" key="1">
    <citation type="submission" date="2018-04" db="EMBL/GenBank/DDBJ databases">
        <title>Whole genome sequencing of Hypsizygus marmoreus.</title>
        <authorList>
            <person name="Choi I.-G."/>
            <person name="Min B."/>
            <person name="Kim J.-G."/>
            <person name="Kim S."/>
            <person name="Oh Y.-L."/>
            <person name="Kong W.-S."/>
            <person name="Park H."/>
            <person name="Jeong J."/>
            <person name="Song E.-S."/>
        </authorList>
    </citation>
    <scope>NUCLEOTIDE SEQUENCE [LARGE SCALE GENOMIC DNA]</scope>
    <source>
        <strain evidence="1">51987-8</strain>
    </source>
</reference>
<comment type="caution">
    <text evidence="1">The sequence shown here is derived from an EMBL/GenBank/DDBJ whole genome shotgun (WGS) entry which is preliminary data.</text>
</comment>
<evidence type="ECO:0000313" key="2">
    <source>
        <dbReference type="Proteomes" id="UP000076154"/>
    </source>
</evidence>
<keyword evidence="2" id="KW-1185">Reference proteome</keyword>